<evidence type="ECO:0000256" key="3">
    <source>
        <dbReference type="ARBA" id="ARBA00022553"/>
    </source>
</evidence>
<evidence type="ECO:0000256" key="9">
    <source>
        <dbReference type="SAM" id="Phobius"/>
    </source>
</evidence>
<evidence type="ECO:0000313" key="11">
    <source>
        <dbReference type="EMBL" id="MFC4717282.1"/>
    </source>
</evidence>
<feature type="transmembrane region" description="Helical" evidence="9">
    <location>
        <begin position="62"/>
        <end position="89"/>
    </location>
</feature>
<name>A0ABV9MMV2_9MICC</name>
<dbReference type="InterPro" id="IPR050482">
    <property type="entry name" value="Sensor_HK_TwoCompSys"/>
</dbReference>
<keyword evidence="9" id="KW-0812">Transmembrane</keyword>
<evidence type="ECO:0000256" key="8">
    <source>
        <dbReference type="ARBA" id="ARBA00023012"/>
    </source>
</evidence>
<evidence type="ECO:0000256" key="4">
    <source>
        <dbReference type="ARBA" id="ARBA00022679"/>
    </source>
</evidence>
<keyword evidence="3" id="KW-0597">Phosphoprotein</keyword>
<evidence type="ECO:0000256" key="6">
    <source>
        <dbReference type="ARBA" id="ARBA00022777"/>
    </source>
</evidence>
<evidence type="ECO:0000313" key="12">
    <source>
        <dbReference type="Proteomes" id="UP001595884"/>
    </source>
</evidence>
<dbReference type="Pfam" id="PF07730">
    <property type="entry name" value="HisKA_3"/>
    <property type="match status" value="1"/>
</dbReference>
<keyword evidence="6 11" id="KW-0418">Kinase</keyword>
<dbReference type="PANTHER" id="PTHR24421">
    <property type="entry name" value="NITRATE/NITRITE SENSOR PROTEIN NARX-RELATED"/>
    <property type="match status" value="1"/>
</dbReference>
<feature type="domain" description="Signal transduction histidine kinase subgroup 3 dimerisation and phosphoacceptor" evidence="10">
    <location>
        <begin position="176"/>
        <end position="243"/>
    </location>
</feature>
<feature type="transmembrane region" description="Helical" evidence="9">
    <location>
        <begin position="130"/>
        <end position="152"/>
    </location>
</feature>
<evidence type="ECO:0000259" key="10">
    <source>
        <dbReference type="Pfam" id="PF07730"/>
    </source>
</evidence>
<keyword evidence="5" id="KW-0547">Nucleotide-binding</keyword>
<keyword evidence="7" id="KW-0067">ATP-binding</keyword>
<protein>
    <recommendedName>
        <fullName evidence="2">histidine kinase</fullName>
        <ecNumber evidence="2">2.7.13.3</ecNumber>
    </recommendedName>
</protein>
<evidence type="ECO:0000256" key="1">
    <source>
        <dbReference type="ARBA" id="ARBA00000085"/>
    </source>
</evidence>
<feature type="transmembrane region" description="Helical" evidence="9">
    <location>
        <begin position="101"/>
        <end position="118"/>
    </location>
</feature>
<reference evidence="12" key="1">
    <citation type="journal article" date="2019" name="Int. J. Syst. Evol. Microbiol.">
        <title>The Global Catalogue of Microorganisms (GCM) 10K type strain sequencing project: providing services to taxonomists for standard genome sequencing and annotation.</title>
        <authorList>
            <consortium name="The Broad Institute Genomics Platform"/>
            <consortium name="The Broad Institute Genome Sequencing Center for Infectious Disease"/>
            <person name="Wu L."/>
            <person name="Ma J."/>
        </authorList>
    </citation>
    <scope>NUCLEOTIDE SEQUENCE [LARGE SCALE GENOMIC DNA]</scope>
    <source>
        <strain evidence="12">CGMCC 1.12849</strain>
    </source>
</reference>
<keyword evidence="8" id="KW-0902">Two-component regulatory system</keyword>
<comment type="catalytic activity">
    <reaction evidence="1">
        <text>ATP + protein L-histidine = ADP + protein N-phospho-L-histidine.</text>
        <dbReference type="EC" id="2.7.13.3"/>
    </reaction>
</comment>
<proteinExistence type="predicted"/>
<dbReference type="EMBL" id="JBHSHE010000064">
    <property type="protein sequence ID" value="MFC4717282.1"/>
    <property type="molecule type" value="Genomic_DNA"/>
</dbReference>
<dbReference type="PANTHER" id="PTHR24421:SF10">
    <property type="entry name" value="NITRATE_NITRITE SENSOR PROTEIN NARQ"/>
    <property type="match status" value="1"/>
</dbReference>
<dbReference type="Proteomes" id="UP001595884">
    <property type="component" value="Unassembled WGS sequence"/>
</dbReference>
<keyword evidence="12" id="KW-1185">Reference proteome</keyword>
<evidence type="ECO:0000256" key="5">
    <source>
        <dbReference type="ARBA" id="ARBA00022741"/>
    </source>
</evidence>
<keyword evidence="9" id="KW-0472">Membrane</keyword>
<organism evidence="11 12">
    <name type="scientific">Glutamicibacter bergerei</name>
    <dbReference type="NCBI Taxonomy" id="256702"/>
    <lineage>
        <taxon>Bacteria</taxon>
        <taxon>Bacillati</taxon>
        <taxon>Actinomycetota</taxon>
        <taxon>Actinomycetes</taxon>
        <taxon>Micrococcales</taxon>
        <taxon>Micrococcaceae</taxon>
        <taxon>Glutamicibacter</taxon>
    </lineage>
</organism>
<gene>
    <name evidence="11" type="ORF">ACFO7V_14210</name>
</gene>
<accession>A0ABV9MMV2</accession>
<dbReference type="GO" id="GO:0016301">
    <property type="term" value="F:kinase activity"/>
    <property type="evidence" value="ECO:0007669"/>
    <property type="project" value="UniProtKB-KW"/>
</dbReference>
<dbReference type="EC" id="2.7.13.3" evidence="2"/>
<sequence length="393" mass="43094">MLNKYFYRRLLIALVALGIDMMIWAGENATVFEGYVPHWIIITIGVLGYSSLVITRSPIPGYLVLLVLSVGCLYVPAAPTMVGFCVALFNMARLLPRRQAAYALLGAVVPILACSSAAAKLELMKNQHLFLYGVLFWTVLMLATWAAGVAMYRYEHRIRTERVWAKSAREEATAMERLRISRDLHDSVAHSLTAIVLQTAGVRAVQRTGSRDIDIDAVLGDIQSTAEQSVRELHRLLGILRSENDEAKMRPQGVEDIQELIDPVRAAGFEVRLRSTGSQRPLDPSIAHAAYRVVQEGLSNVMRHAGQGARAAVELDWSEQKLTVEVCSVSGIAQEPAESGGFGLLGLRERITVSGGILQSGPTKNGFLLKAVLPVSNDSSMNVNRPAVEFEEE</sequence>
<dbReference type="Gene3D" id="1.20.5.1930">
    <property type="match status" value="1"/>
</dbReference>
<comment type="caution">
    <text evidence="11">The sequence shown here is derived from an EMBL/GenBank/DDBJ whole genome shotgun (WGS) entry which is preliminary data.</text>
</comment>
<dbReference type="CDD" id="cd16917">
    <property type="entry name" value="HATPase_UhpB-NarQ-NarX-like"/>
    <property type="match status" value="1"/>
</dbReference>
<evidence type="ECO:0000256" key="7">
    <source>
        <dbReference type="ARBA" id="ARBA00022840"/>
    </source>
</evidence>
<dbReference type="Gene3D" id="3.30.565.10">
    <property type="entry name" value="Histidine kinase-like ATPase, C-terminal domain"/>
    <property type="match status" value="1"/>
</dbReference>
<evidence type="ECO:0000256" key="2">
    <source>
        <dbReference type="ARBA" id="ARBA00012438"/>
    </source>
</evidence>
<dbReference type="InterPro" id="IPR011712">
    <property type="entry name" value="Sig_transdc_His_kin_sub3_dim/P"/>
</dbReference>
<dbReference type="InterPro" id="IPR036890">
    <property type="entry name" value="HATPase_C_sf"/>
</dbReference>
<feature type="transmembrane region" description="Helical" evidence="9">
    <location>
        <begin position="35"/>
        <end position="55"/>
    </location>
</feature>
<keyword evidence="9" id="KW-1133">Transmembrane helix</keyword>
<keyword evidence="4" id="KW-0808">Transferase</keyword>